<evidence type="ECO:0000313" key="1">
    <source>
        <dbReference type="EMBL" id="AOS84369.1"/>
    </source>
</evidence>
<dbReference type="GO" id="GO:0006355">
    <property type="term" value="P:regulation of DNA-templated transcription"/>
    <property type="evidence" value="ECO:0007669"/>
    <property type="project" value="InterPro"/>
</dbReference>
<evidence type="ECO:0000313" key="2">
    <source>
        <dbReference type="Proteomes" id="UP000095185"/>
    </source>
</evidence>
<dbReference type="Gene3D" id="1.10.1220.10">
    <property type="entry name" value="Met repressor-like"/>
    <property type="match status" value="1"/>
</dbReference>
<organism evidence="1 2">
    <name type="scientific">Chlorobaculum limnaeum</name>
    <dbReference type="NCBI Taxonomy" id="274537"/>
    <lineage>
        <taxon>Bacteria</taxon>
        <taxon>Pseudomonadati</taxon>
        <taxon>Chlorobiota</taxon>
        <taxon>Chlorobiia</taxon>
        <taxon>Chlorobiales</taxon>
        <taxon>Chlorobiaceae</taxon>
        <taxon>Chlorobaculum</taxon>
    </lineage>
</organism>
<proteinExistence type="predicted"/>
<reference evidence="1" key="1">
    <citation type="submission" date="2016-09" db="EMBL/GenBank/DDBJ databases">
        <title>Genome sequence of Chlorobaculum limnaeum.</title>
        <authorList>
            <person name="Liu Z."/>
            <person name="Tank M."/>
            <person name="Bryant D.A."/>
        </authorList>
    </citation>
    <scope>NUCLEOTIDE SEQUENCE [LARGE SCALE GENOMIC DNA]</scope>
    <source>
        <strain evidence="1">DSM 1677</strain>
    </source>
</reference>
<dbReference type="OrthoDB" id="595819at2"/>
<protein>
    <recommendedName>
        <fullName evidence="3">CopG family transcriptional regulator</fullName>
    </recommendedName>
</protein>
<name>A0A1D8D976_CHLLM</name>
<sequence>MKRKNIHPYLSPELFKSFKSYCSSRNISQSSVVEAALQEYLDDNSDIRLLLRRLDRQGRHLDRVERDLTALAEAFGVFVQLWFAHTPRLGDEDKKGAEKEAWSRYSQFVEYVARQLGGGHRFINDLVEDVLGDEEELKKAVDDDEN</sequence>
<dbReference type="KEGG" id="clz:BIU88_09650"/>
<dbReference type="Proteomes" id="UP000095185">
    <property type="component" value="Chromosome"/>
</dbReference>
<dbReference type="AlphaFoldDB" id="A0A1D8D976"/>
<evidence type="ECO:0008006" key="3">
    <source>
        <dbReference type="Google" id="ProtNLM"/>
    </source>
</evidence>
<dbReference type="RefSeq" id="WP_069810561.1">
    <property type="nucleotide sequence ID" value="NZ_CP017305.1"/>
</dbReference>
<dbReference type="InterPro" id="IPR013321">
    <property type="entry name" value="Arc_rbn_hlx_hlx"/>
</dbReference>
<dbReference type="EMBL" id="CP017305">
    <property type="protein sequence ID" value="AOS84369.1"/>
    <property type="molecule type" value="Genomic_DNA"/>
</dbReference>
<dbReference type="STRING" id="274537.BIU88_09650"/>
<accession>A0A1D8D976</accession>
<gene>
    <name evidence="1" type="ORF">BIU88_09650</name>
</gene>
<keyword evidence="2" id="KW-1185">Reference proteome</keyword>